<keyword evidence="1" id="KW-0812">Transmembrane</keyword>
<evidence type="ECO:0000313" key="3">
    <source>
        <dbReference type="Proteomes" id="UP001223634"/>
    </source>
</evidence>
<proteinExistence type="predicted"/>
<feature type="transmembrane region" description="Helical" evidence="1">
    <location>
        <begin position="72"/>
        <end position="95"/>
    </location>
</feature>
<dbReference type="GO" id="GO:0016020">
    <property type="term" value="C:membrane"/>
    <property type="evidence" value="ECO:0007669"/>
    <property type="project" value="TreeGrafter"/>
</dbReference>
<organism evidence="2 3">
    <name type="scientific">Spodoptera cosmioides nucleopolyhedrovirus</name>
    <dbReference type="NCBI Taxonomy" id="2605774"/>
    <lineage>
        <taxon>Viruses</taxon>
        <taxon>Viruses incertae sedis</taxon>
        <taxon>Naldaviricetes</taxon>
        <taxon>Lefavirales</taxon>
        <taxon>Baculoviridae</taxon>
        <taxon>Alphabaculovirus</taxon>
        <taxon>Alphabaculovirus spocosmioidis</taxon>
    </lineage>
</organism>
<feature type="transmembrane region" description="Helical" evidence="1">
    <location>
        <begin position="177"/>
        <end position="197"/>
    </location>
</feature>
<keyword evidence="1" id="KW-0472">Membrane</keyword>
<evidence type="ECO:0000256" key="1">
    <source>
        <dbReference type="SAM" id="Phobius"/>
    </source>
</evidence>
<evidence type="ECO:0000313" key="2">
    <source>
        <dbReference type="EMBL" id="QEI03436.1"/>
    </source>
</evidence>
<accession>A0A6B7KI85</accession>
<dbReference type="Proteomes" id="UP001223634">
    <property type="component" value="Segment"/>
</dbReference>
<sequence length="247" mass="28552">MEHRFELISDDDQIGWNKCRFDKFGACCYLNKRSSSMKVMIASRLCSIMVTAILISAALYDAADLDDFMLYYSHWSLAALMLMYMAGSITTLMAMHRTYYSSTISGGTTNYLPVYTKIFYVLYNVACTANILSTIVYFITTFTYASAKKRPINHVVHSVNTLLVVVEVMANAVPMRLFHVCQPMLFTIAYGIFAFVYHYCTGRVIYRYLEWENQREISKLCVSFMILMFAIYMVLYVISFIKNKMLK</sequence>
<feature type="transmembrane region" description="Helical" evidence="1">
    <location>
        <begin position="217"/>
        <end position="241"/>
    </location>
</feature>
<reference evidence="2 3" key="1">
    <citation type="submission" date="2019-01" db="EMBL/GenBank/DDBJ databases">
        <title>The Spodoptera cosmioides nucleopolyhedrovirus (SpcoNPV) is a novel virus isolated from the polyphagous black armyworm, Spodoptera cosmioides (Walker) (Lepidoptera: Noctuidae).</title>
        <authorList>
            <person name="Santos E.R."/>
            <person name="Oliveira L.B."/>
            <person name="Silva L.A."/>
            <person name="Sosa-Gomez D.R."/>
            <person name="Ribeiro B.M."/>
            <person name="Ardisson-Araujo D.M.P."/>
        </authorList>
    </citation>
    <scope>NUCLEOTIDE SEQUENCE [LARGE SCALE GENOMIC DNA]</scope>
    <source>
        <strain evidence="2">VPN72</strain>
    </source>
</reference>
<dbReference type="EMBL" id="MK419955">
    <property type="protein sequence ID" value="QEI03436.1"/>
    <property type="molecule type" value="Genomic_DNA"/>
</dbReference>
<protein>
    <submittedName>
        <fullName evidence="2">Uncharacterized protein</fullName>
    </submittedName>
</protein>
<name>A0A6B7KI85_9ABAC</name>
<feature type="transmembrane region" description="Helical" evidence="1">
    <location>
        <begin position="41"/>
        <end position="60"/>
    </location>
</feature>
<keyword evidence="1" id="KW-1133">Transmembrane helix</keyword>
<keyword evidence="3" id="KW-1185">Reference proteome</keyword>
<dbReference type="InterPro" id="IPR049352">
    <property type="entry name" value="Rost"/>
</dbReference>
<dbReference type="PANTHER" id="PTHR12242">
    <property type="entry name" value="OS02G0130600 PROTEIN-RELATED"/>
    <property type="match status" value="1"/>
</dbReference>
<feature type="transmembrane region" description="Helical" evidence="1">
    <location>
        <begin position="118"/>
        <end position="140"/>
    </location>
</feature>
<dbReference type="Pfam" id="PF21534">
    <property type="entry name" value="Rost"/>
    <property type="match status" value="1"/>
</dbReference>